<dbReference type="CDD" id="cd07067">
    <property type="entry name" value="HP_PGM_like"/>
    <property type="match status" value="1"/>
</dbReference>
<dbReference type="SUPFAM" id="SSF53254">
    <property type="entry name" value="Phosphoglycerate mutase-like"/>
    <property type="match status" value="1"/>
</dbReference>
<keyword evidence="3" id="KW-1185">Reference proteome</keyword>
<dbReference type="EMBL" id="JAPEUY010000005">
    <property type="protein sequence ID" value="KAJ4373001.1"/>
    <property type="molecule type" value="Genomic_DNA"/>
</dbReference>
<dbReference type="InterPro" id="IPR050275">
    <property type="entry name" value="PGM_Phosphatase"/>
</dbReference>
<evidence type="ECO:0000256" key="1">
    <source>
        <dbReference type="SAM" id="MobiDB-lite"/>
    </source>
</evidence>
<dbReference type="Pfam" id="PF00300">
    <property type="entry name" value="His_Phos_1"/>
    <property type="match status" value="1"/>
</dbReference>
<dbReference type="Gene3D" id="3.40.50.1240">
    <property type="entry name" value="Phosphoglycerate mutase-like"/>
    <property type="match status" value="1"/>
</dbReference>
<dbReference type="GO" id="GO:0016791">
    <property type="term" value="F:phosphatase activity"/>
    <property type="evidence" value="ECO:0007669"/>
    <property type="project" value="TreeGrafter"/>
</dbReference>
<protein>
    <submittedName>
        <fullName evidence="2">Phosphoglycerate mutase pmu1</fullName>
    </submittedName>
</protein>
<proteinExistence type="predicted"/>
<dbReference type="OrthoDB" id="496981at2759"/>
<reference evidence="2" key="1">
    <citation type="submission" date="2022-10" db="EMBL/GenBank/DDBJ databases">
        <title>Tapping the CABI collections for fungal endophytes: first genome assemblies for Collariella, Neodidymelliopsis, Ascochyta clinopodiicola, Didymella pomorum, Didymosphaeria variabile, Neocosmospora piperis and Neocucurbitaria cava.</title>
        <authorList>
            <person name="Hill R."/>
        </authorList>
    </citation>
    <scope>NUCLEOTIDE SEQUENCE</scope>
    <source>
        <strain evidence="2">IMI 356814</strain>
    </source>
</reference>
<dbReference type="InterPro" id="IPR029033">
    <property type="entry name" value="His_PPase_superfam"/>
</dbReference>
<dbReference type="PANTHER" id="PTHR48100">
    <property type="entry name" value="BROAD-SPECIFICITY PHOSPHATASE YOR283W-RELATED"/>
    <property type="match status" value="1"/>
</dbReference>
<gene>
    <name evidence="2" type="primary">PMU1_2</name>
    <name evidence="2" type="ORF">N0V83_003292</name>
</gene>
<evidence type="ECO:0000313" key="2">
    <source>
        <dbReference type="EMBL" id="KAJ4373001.1"/>
    </source>
</evidence>
<dbReference type="GO" id="GO:0005737">
    <property type="term" value="C:cytoplasm"/>
    <property type="evidence" value="ECO:0007669"/>
    <property type="project" value="TreeGrafter"/>
</dbReference>
<dbReference type="InterPro" id="IPR013078">
    <property type="entry name" value="His_Pase_superF_clade-1"/>
</dbReference>
<feature type="region of interest" description="Disordered" evidence="1">
    <location>
        <begin position="313"/>
        <end position="336"/>
    </location>
</feature>
<accession>A0A9W8YBZ8</accession>
<evidence type="ECO:0000313" key="3">
    <source>
        <dbReference type="Proteomes" id="UP001140560"/>
    </source>
</evidence>
<dbReference type="SMART" id="SM00855">
    <property type="entry name" value="PGAM"/>
    <property type="match status" value="1"/>
</dbReference>
<organism evidence="2 3">
    <name type="scientific">Neocucurbitaria cava</name>
    <dbReference type="NCBI Taxonomy" id="798079"/>
    <lineage>
        <taxon>Eukaryota</taxon>
        <taxon>Fungi</taxon>
        <taxon>Dikarya</taxon>
        <taxon>Ascomycota</taxon>
        <taxon>Pezizomycotina</taxon>
        <taxon>Dothideomycetes</taxon>
        <taxon>Pleosporomycetidae</taxon>
        <taxon>Pleosporales</taxon>
        <taxon>Pleosporineae</taxon>
        <taxon>Cucurbitariaceae</taxon>
        <taxon>Neocucurbitaria</taxon>
    </lineage>
</organism>
<name>A0A9W8YBZ8_9PLEO</name>
<dbReference type="Proteomes" id="UP001140560">
    <property type="component" value="Unassembled WGS sequence"/>
</dbReference>
<sequence length="336" mass="37663">MASSDQIPVPAEPPQKFHFNYTVRKGYFLQSEDSTNDKDFDFRKSNFGLINRSYDTDPSSEEGEEQWKRFERYVRTQESRTKEGESFKVLFLGRHGQGWHNVAEAKYGTKAWDCYYSALDGADGLTWADAKLTPTGQSQALDAHSLWKTQLTHGGLTAPEAYYVSPLTRTIETADLTFRNLSSLPPNRSYKPLVKELLREVLGVHTCDRRSPKSVLQKEFPHLTFEDGFTETDELWEADYREPRTARRYRLATLLDDIFANGGDDDGEGAVFVSLTAHSGAIASILEVVGHRAFALETGGVIPVFVRGVRVSGQRVRPPREPSDGPPLCDGPPPSL</sequence>
<dbReference type="PANTHER" id="PTHR48100:SF1">
    <property type="entry name" value="HISTIDINE PHOSPHATASE FAMILY PROTEIN-RELATED"/>
    <property type="match status" value="1"/>
</dbReference>
<comment type="caution">
    <text evidence="2">The sequence shown here is derived from an EMBL/GenBank/DDBJ whole genome shotgun (WGS) entry which is preliminary data.</text>
</comment>
<dbReference type="AlphaFoldDB" id="A0A9W8YBZ8"/>